<feature type="compositionally biased region" description="Basic and acidic residues" evidence="1">
    <location>
        <begin position="492"/>
        <end position="504"/>
    </location>
</feature>
<feature type="region of interest" description="Disordered" evidence="1">
    <location>
        <begin position="1"/>
        <end position="21"/>
    </location>
</feature>
<feature type="compositionally biased region" description="Basic and acidic residues" evidence="1">
    <location>
        <begin position="406"/>
        <end position="418"/>
    </location>
</feature>
<feature type="compositionally biased region" description="Basic residues" evidence="1">
    <location>
        <begin position="161"/>
        <end position="170"/>
    </location>
</feature>
<dbReference type="VEuPathDB" id="FungiDB:SMAC_04115"/>
<sequence length="585" mass="62513">MPSKPNAKTKPPRLVLFDTIPELTIVTGSISEMINSPTKVKPQNSPNSPISGTFGTFSSGITNSNSNSSNTAKYSPTLPSPTASTRRDTPPASSTPKSSPTAPTTPPMLPPPAPYPWLWSCHSCRSVYRLACTQRCLECGHIFCCLMPAVNEGGSQERDKNGKKRKRSGSGRKGGGPCTAEFDYLGWSAWGSYRRSVTGAATRRALKVAAAAGGDGEDDEEDHLGGGNRKLGLSSSGKRRLTSVSISPFPSPPSSSSSSPSSTSEDTTTTPTTSIDSSDWAKSAEEKPAAARLQDFATWYLIPVPTIDSSPSSSQSSTSSSSPGKRAGVTLAWHHVPERETRTIARAKEKIYVEHTHNCWSHCDYPSECRQAVITACEEDRAKIDRKGKKLVWVDDREKDAIEARRRKERETERENMKRALGARRSRAGQEKRERRMGGQRGAGRKGRGHGHGGSGSGSGSGNGSASGGKKKWEWGLEPVAECVEEEEKEDVEMKDVQTDKDGDSSSSSSSSSSTSSAGGSSSSSSSDSSSSEDEGLLVNESEWMDTMLATTMSQGTQEGPEDDNTGNLTIAMLEPFSRVDGCSS</sequence>
<evidence type="ECO:0000313" key="3">
    <source>
        <dbReference type="Proteomes" id="UP000433876"/>
    </source>
</evidence>
<dbReference type="EMBL" id="NMPR01000168">
    <property type="protein sequence ID" value="KAA8628689.1"/>
    <property type="molecule type" value="Genomic_DNA"/>
</dbReference>
<feature type="compositionally biased region" description="Gly residues" evidence="1">
    <location>
        <begin position="452"/>
        <end position="467"/>
    </location>
</feature>
<dbReference type="AlphaFoldDB" id="A0A8S8ZGC2"/>
<protein>
    <submittedName>
        <fullName evidence="2">Uncharacterized protein</fullName>
    </submittedName>
</protein>
<dbReference type="OMA" id="THNCWSH"/>
<comment type="caution">
    <text evidence="2">The sequence shown here is derived from an EMBL/GenBank/DDBJ whole genome shotgun (WGS) entry which is preliminary data.</text>
</comment>
<organism evidence="2 3">
    <name type="scientific">Sordaria macrospora</name>
    <dbReference type="NCBI Taxonomy" id="5147"/>
    <lineage>
        <taxon>Eukaryota</taxon>
        <taxon>Fungi</taxon>
        <taxon>Dikarya</taxon>
        <taxon>Ascomycota</taxon>
        <taxon>Pezizomycotina</taxon>
        <taxon>Sordariomycetes</taxon>
        <taxon>Sordariomycetidae</taxon>
        <taxon>Sordariales</taxon>
        <taxon>Sordariaceae</taxon>
        <taxon>Sordaria</taxon>
    </lineage>
</organism>
<feature type="compositionally biased region" description="Polar residues" evidence="1">
    <location>
        <begin position="35"/>
        <end position="62"/>
    </location>
</feature>
<feature type="region of interest" description="Disordered" evidence="1">
    <location>
        <begin position="307"/>
        <end position="330"/>
    </location>
</feature>
<feature type="compositionally biased region" description="Basic and acidic residues" evidence="1">
    <location>
        <begin position="428"/>
        <end position="437"/>
    </location>
</feature>
<gene>
    <name evidence="2" type="ORF">SMACR_04115</name>
</gene>
<accession>A0A8S8ZGC2</accession>
<feature type="region of interest" description="Disordered" evidence="1">
    <location>
        <begin position="406"/>
        <end position="569"/>
    </location>
</feature>
<feature type="region of interest" description="Disordered" evidence="1">
    <location>
        <begin position="35"/>
        <end position="108"/>
    </location>
</feature>
<feature type="region of interest" description="Disordered" evidence="1">
    <location>
        <begin position="153"/>
        <end position="175"/>
    </location>
</feature>
<feature type="compositionally biased region" description="Polar residues" evidence="1">
    <location>
        <begin position="549"/>
        <end position="558"/>
    </location>
</feature>
<dbReference type="Proteomes" id="UP000433876">
    <property type="component" value="Unassembled WGS sequence"/>
</dbReference>
<feature type="compositionally biased region" description="Low complexity" evidence="1">
    <location>
        <begin position="242"/>
        <end position="278"/>
    </location>
</feature>
<feature type="compositionally biased region" description="Low complexity" evidence="1">
    <location>
        <begin position="505"/>
        <end position="530"/>
    </location>
</feature>
<evidence type="ECO:0000256" key="1">
    <source>
        <dbReference type="SAM" id="MobiDB-lite"/>
    </source>
</evidence>
<name>A0A8S8ZGC2_SORMA</name>
<proteinExistence type="predicted"/>
<evidence type="ECO:0000313" key="2">
    <source>
        <dbReference type="EMBL" id="KAA8628689.1"/>
    </source>
</evidence>
<feature type="region of interest" description="Disordered" evidence="1">
    <location>
        <begin position="211"/>
        <end position="286"/>
    </location>
</feature>
<reference evidence="2 3" key="1">
    <citation type="submission" date="2017-07" db="EMBL/GenBank/DDBJ databases">
        <title>Genome sequence of the Sordaria macrospora wild type strain R19027.</title>
        <authorList>
            <person name="Nowrousian M."/>
            <person name="Teichert I."/>
            <person name="Kueck U."/>
        </authorList>
    </citation>
    <scope>NUCLEOTIDE SEQUENCE [LARGE SCALE GENOMIC DNA]</scope>
    <source>
        <strain evidence="2 3">R19027</strain>
        <tissue evidence="2">Mycelium</tissue>
    </source>
</reference>
<feature type="compositionally biased region" description="Low complexity" evidence="1">
    <location>
        <begin position="90"/>
        <end position="102"/>
    </location>
</feature>
<feature type="compositionally biased region" description="Low complexity" evidence="1">
    <location>
        <begin position="309"/>
        <end position="322"/>
    </location>
</feature>